<keyword evidence="2 6" id="KW-0812">Transmembrane</keyword>
<feature type="transmembrane region" description="Helical" evidence="6">
    <location>
        <begin position="56"/>
        <end position="74"/>
    </location>
</feature>
<dbReference type="Proteomes" id="UP000053405">
    <property type="component" value="Unassembled WGS sequence"/>
</dbReference>
<feature type="transmembrane region" description="Helical" evidence="6">
    <location>
        <begin position="94"/>
        <end position="114"/>
    </location>
</feature>
<sequence>MTTPESGRDPNADRPDPHAVPPPAPVDDLNTPEHRALADARSTVSGIEHTASRATYFGWIVGVVVTILLLVFILRNQDSQKIDLVFGQINLPVGVSLLIAAIAGAIITLAITSARIMQLRRALRQIDKTGRAAGSRRKKKR</sequence>
<evidence type="ECO:0000256" key="5">
    <source>
        <dbReference type="SAM" id="MobiDB-lite"/>
    </source>
</evidence>
<dbReference type="eggNOG" id="COG5416">
    <property type="taxonomic scope" value="Bacteria"/>
</dbReference>
<keyword evidence="4 6" id="KW-0472">Membrane</keyword>
<feature type="region of interest" description="Disordered" evidence="5">
    <location>
        <begin position="1"/>
        <end position="30"/>
    </location>
</feature>
<protein>
    <recommendedName>
        <fullName evidence="7">Lipopolysaccharide assembly protein A domain-containing protein</fullName>
    </recommendedName>
</protein>
<evidence type="ECO:0000313" key="8">
    <source>
        <dbReference type="EMBL" id="GAC58644.1"/>
    </source>
</evidence>
<dbReference type="AlphaFoldDB" id="L7LCL1"/>
<dbReference type="GO" id="GO:0005886">
    <property type="term" value="C:plasma membrane"/>
    <property type="evidence" value="ECO:0007669"/>
    <property type="project" value="InterPro"/>
</dbReference>
<accession>L7LCL1</accession>
<evidence type="ECO:0000256" key="2">
    <source>
        <dbReference type="ARBA" id="ARBA00022692"/>
    </source>
</evidence>
<organism evidence="8 9">
    <name type="scientific">Gordonia hirsuta DSM 44140 = NBRC 16056</name>
    <dbReference type="NCBI Taxonomy" id="1121927"/>
    <lineage>
        <taxon>Bacteria</taxon>
        <taxon>Bacillati</taxon>
        <taxon>Actinomycetota</taxon>
        <taxon>Actinomycetes</taxon>
        <taxon>Mycobacteriales</taxon>
        <taxon>Gordoniaceae</taxon>
        <taxon>Gordonia</taxon>
    </lineage>
</organism>
<dbReference type="Pfam" id="PF06305">
    <property type="entry name" value="LapA_dom"/>
    <property type="match status" value="1"/>
</dbReference>
<evidence type="ECO:0000259" key="7">
    <source>
        <dbReference type="Pfam" id="PF06305"/>
    </source>
</evidence>
<evidence type="ECO:0000256" key="4">
    <source>
        <dbReference type="ARBA" id="ARBA00023136"/>
    </source>
</evidence>
<keyword evidence="1" id="KW-1003">Cell membrane</keyword>
<reference evidence="8 9" key="1">
    <citation type="submission" date="2012-12" db="EMBL/GenBank/DDBJ databases">
        <title>Whole genome shotgun sequence of Gordonia hirsuta NBRC 16056.</title>
        <authorList>
            <person name="Isaki-Nakamura S."/>
            <person name="Hosoyama A."/>
            <person name="Tsuchikane K."/>
            <person name="Katsumata H."/>
            <person name="Baba S."/>
            <person name="Yamazaki S."/>
            <person name="Fujita N."/>
        </authorList>
    </citation>
    <scope>NUCLEOTIDE SEQUENCE [LARGE SCALE GENOMIC DNA]</scope>
    <source>
        <strain evidence="8 9">NBRC 16056</strain>
    </source>
</reference>
<feature type="domain" description="Lipopolysaccharide assembly protein A" evidence="7">
    <location>
        <begin position="76"/>
        <end position="128"/>
    </location>
</feature>
<evidence type="ECO:0000313" key="9">
    <source>
        <dbReference type="Proteomes" id="UP000053405"/>
    </source>
</evidence>
<keyword evidence="3 6" id="KW-1133">Transmembrane helix</keyword>
<evidence type="ECO:0000256" key="6">
    <source>
        <dbReference type="SAM" id="Phobius"/>
    </source>
</evidence>
<proteinExistence type="predicted"/>
<dbReference type="EMBL" id="BANT01000045">
    <property type="protein sequence ID" value="GAC58644.1"/>
    <property type="molecule type" value="Genomic_DNA"/>
</dbReference>
<dbReference type="STRING" id="1121927.GOHSU_45_00090"/>
<keyword evidence="9" id="KW-1185">Reference proteome</keyword>
<dbReference type="RefSeq" id="WP_005943167.1">
    <property type="nucleotide sequence ID" value="NZ_ATVK01000023.1"/>
</dbReference>
<gene>
    <name evidence="8" type="ORF">GOHSU_45_00090</name>
</gene>
<name>L7LCL1_9ACTN</name>
<comment type="caution">
    <text evidence="8">The sequence shown here is derived from an EMBL/GenBank/DDBJ whole genome shotgun (WGS) entry which is preliminary data.</text>
</comment>
<feature type="compositionally biased region" description="Basic and acidic residues" evidence="5">
    <location>
        <begin position="1"/>
        <end position="17"/>
    </location>
</feature>
<evidence type="ECO:0000256" key="3">
    <source>
        <dbReference type="ARBA" id="ARBA00022989"/>
    </source>
</evidence>
<dbReference type="InterPro" id="IPR010445">
    <property type="entry name" value="LapA_dom"/>
</dbReference>
<evidence type="ECO:0000256" key="1">
    <source>
        <dbReference type="ARBA" id="ARBA00022475"/>
    </source>
</evidence>